<organism evidence="1 2">
    <name type="scientific">Candidatus Cyrtobacter comes</name>
    <dbReference type="NCBI Taxonomy" id="675776"/>
    <lineage>
        <taxon>Bacteria</taxon>
        <taxon>Pseudomonadati</taxon>
        <taxon>Pseudomonadota</taxon>
        <taxon>Alphaproteobacteria</taxon>
        <taxon>Rickettsiales</taxon>
        <taxon>Candidatus Midichloriaceae</taxon>
        <taxon>Candidatus Cyrtobacter</taxon>
    </lineage>
</organism>
<dbReference type="Proteomes" id="UP001293791">
    <property type="component" value="Unassembled WGS sequence"/>
</dbReference>
<proteinExistence type="predicted"/>
<comment type="caution">
    <text evidence="1">The sequence shown here is derived from an EMBL/GenBank/DDBJ whole genome shotgun (WGS) entry which is preliminary data.</text>
</comment>
<evidence type="ECO:0000313" key="2">
    <source>
        <dbReference type="Proteomes" id="UP001293791"/>
    </source>
</evidence>
<gene>
    <name evidence="1" type="ORF">Cyrtocomes_01116</name>
</gene>
<dbReference type="EMBL" id="JARGYT010000095">
    <property type="protein sequence ID" value="MDZ5762722.1"/>
    <property type="molecule type" value="Genomic_DNA"/>
</dbReference>
<name>A0ABU5L9C4_9RICK</name>
<reference evidence="1 2" key="1">
    <citation type="submission" date="2023-02" db="EMBL/GenBank/DDBJ databases">
        <title>Host association and intracellularity evolved multiple times independently in the Rickettsiales.</title>
        <authorList>
            <person name="Castelli M."/>
            <person name="Nardi T."/>
            <person name="Gammuto L."/>
            <person name="Bellinzona G."/>
            <person name="Sabaneyeva E."/>
            <person name="Potekhin A."/>
            <person name="Serra V."/>
            <person name="Petroni G."/>
            <person name="Sassera D."/>
        </authorList>
    </citation>
    <scope>NUCLEOTIDE SEQUENCE [LARGE SCALE GENOMIC DNA]</scope>
    <source>
        <strain evidence="1 2">BOD18</strain>
    </source>
</reference>
<dbReference type="RefSeq" id="WP_322498167.1">
    <property type="nucleotide sequence ID" value="NZ_JARGYT010000095.1"/>
</dbReference>
<keyword evidence="2" id="KW-1185">Reference proteome</keyword>
<sequence>MNHSVTGDHARDSMLEGIKCGMAEFQNIKYQVYIIQLNDDGVPKLKEVIDLGGVL</sequence>
<protein>
    <submittedName>
        <fullName evidence="1">Uncharacterized protein</fullName>
    </submittedName>
</protein>
<evidence type="ECO:0000313" key="1">
    <source>
        <dbReference type="EMBL" id="MDZ5762722.1"/>
    </source>
</evidence>
<accession>A0ABU5L9C4</accession>